<reference evidence="6 7" key="1">
    <citation type="submission" date="2023-02" db="EMBL/GenBank/DDBJ databases">
        <title>Novel Oscillospiraceae bacterial genomes.</title>
        <authorList>
            <person name="Srinivasan S."/>
            <person name="Austin M.N."/>
            <person name="Fiedler T.L."/>
            <person name="Strenk S.M."/>
            <person name="Agnew K.J."/>
            <person name="Nagana Gowda G.A."/>
            <person name="Raftery D."/>
            <person name="Beamer M.A."/>
            <person name="Achilles S.L."/>
            <person name="Wiesenfeld H.C."/>
            <person name="Fredricks D.N."/>
            <person name="Hillier S.L."/>
        </authorList>
    </citation>
    <scope>NUCLEOTIDE SEQUENCE [LARGE SCALE GENOMIC DNA]</scope>
    <source>
        <strain evidence="6 7">CHIC02 1186E3-8</strain>
    </source>
</reference>
<sequence length="231" mass="25444">MIKTCKLAAESSLLQVYLLPGTNDRSNSYLIAAAEGAYLIDPSVTPDMWGDYASKVRMIFATHGHYDHIRECDNWRAVYPTVPLCIEKDEAEHMQHAVTNVSTLFGCEAEFAAPDCLLEPNEVVELEKGIELTVLHTPGHTPGSSCYLLKTVEEGPLCLFTGDTLFSGSVGRVDFPGGNAMMMKSTIDYMCSLAAVLHLPEKFPVYPGHGACTDLDYECRYNLFLNGTLHI</sequence>
<dbReference type="InterPro" id="IPR051453">
    <property type="entry name" value="MBL_Glyoxalase_II"/>
</dbReference>
<evidence type="ECO:0000256" key="3">
    <source>
        <dbReference type="ARBA" id="ARBA00022801"/>
    </source>
</evidence>
<accession>A0ABY8C6X2</accession>
<evidence type="ECO:0000256" key="2">
    <source>
        <dbReference type="ARBA" id="ARBA00022723"/>
    </source>
</evidence>
<dbReference type="RefSeq" id="WP_315571374.1">
    <property type="nucleotide sequence ID" value="NZ_CP118868.1"/>
</dbReference>
<evidence type="ECO:0000259" key="5">
    <source>
        <dbReference type="SMART" id="SM00849"/>
    </source>
</evidence>
<dbReference type="InterPro" id="IPR036866">
    <property type="entry name" value="RibonucZ/Hydroxyglut_hydro"/>
</dbReference>
<dbReference type="InterPro" id="IPR001279">
    <property type="entry name" value="Metallo-B-lactamas"/>
</dbReference>
<keyword evidence="3" id="KW-0378">Hydrolase</keyword>
<dbReference type="SMART" id="SM00849">
    <property type="entry name" value="Lactamase_B"/>
    <property type="match status" value="1"/>
</dbReference>
<dbReference type="PANTHER" id="PTHR46233:SF3">
    <property type="entry name" value="HYDROXYACYLGLUTATHIONE HYDROLASE GLOC"/>
    <property type="match status" value="1"/>
</dbReference>
<keyword evidence="7" id="KW-1185">Reference proteome</keyword>
<dbReference type="Pfam" id="PF00753">
    <property type="entry name" value="Lactamase_B"/>
    <property type="match status" value="1"/>
</dbReference>
<protein>
    <submittedName>
        <fullName evidence="6">MBL fold metallo-hydrolase</fullName>
    </submittedName>
</protein>
<dbReference type="Gene3D" id="3.60.15.10">
    <property type="entry name" value="Ribonuclease Z/Hydroxyacylglutathione hydrolase-like"/>
    <property type="match status" value="1"/>
</dbReference>
<evidence type="ECO:0000256" key="4">
    <source>
        <dbReference type="ARBA" id="ARBA00022833"/>
    </source>
</evidence>
<comment type="cofactor">
    <cofactor evidence="1">
        <name>Zn(2+)</name>
        <dbReference type="ChEBI" id="CHEBI:29105"/>
    </cofactor>
</comment>
<dbReference type="PANTHER" id="PTHR46233">
    <property type="entry name" value="HYDROXYACYLGLUTATHIONE HYDROLASE GLOC"/>
    <property type="match status" value="1"/>
</dbReference>
<proteinExistence type="predicted"/>
<dbReference type="EMBL" id="CP118868">
    <property type="protein sequence ID" value="WEG35289.1"/>
    <property type="molecule type" value="Genomic_DNA"/>
</dbReference>
<feature type="domain" description="Metallo-beta-lactamase" evidence="5">
    <location>
        <begin position="25"/>
        <end position="209"/>
    </location>
</feature>
<keyword evidence="2" id="KW-0479">Metal-binding</keyword>
<evidence type="ECO:0000256" key="1">
    <source>
        <dbReference type="ARBA" id="ARBA00001947"/>
    </source>
</evidence>
<gene>
    <name evidence="6" type="ORF">PYS61_04995</name>
</gene>
<dbReference type="CDD" id="cd06262">
    <property type="entry name" value="metallo-hydrolase-like_MBL-fold"/>
    <property type="match status" value="1"/>
</dbReference>
<dbReference type="SUPFAM" id="SSF56281">
    <property type="entry name" value="Metallo-hydrolase/oxidoreductase"/>
    <property type="match status" value="1"/>
</dbReference>
<keyword evidence="4" id="KW-0862">Zinc</keyword>
<name>A0ABY8C6X2_9FIRM</name>
<organism evidence="6 7">
    <name type="scientific">Amygdalobacter indicium</name>
    <dbReference type="NCBI Taxonomy" id="3029272"/>
    <lineage>
        <taxon>Bacteria</taxon>
        <taxon>Bacillati</taxon>
        <taxon>Bacillota</taxon>
        <taxon>Clostridia</taxon>
        <taxon>Eubacteriales</taxon>
        <taxon>Oscillospiraceae</taxon>
        <taxon>Amygdalobacter</taxon>
    </lineage>
</organism>
<evidence type="ECO:0000313" key="7">
    <source>
        <dbReference type="Proteomes" id="UP001220478"/>
    </source>
</evidence>
<dbReference type="Proteomes" id="UP001220478">
    <property type="component" value="Chromosome"/>
</dbReference>
<evidence type="ECO:0000313" key="6">
    <source>
        <dbReference type="EMBL" id="WEG35289.1"/>
    </source>
</evidence>